<keyword evidence="1 2" id="KW-0378">Hydrolase</keyword>
<feature type="active site" description="Proton donor" evidence="2">
    <location>
        <position position="35"/>
    </location>
</feature>
<evidence type="ECO:0000256" key="1">
    <source>
        <dbReference type="ARBA" id="ARBA00022801"/>
    </source>
</evidence>
<sequence>MRLFVAIDCSELKAHLTGQQKPFYPLKARFTQSFHLTLKFIGDVEQNKLETLVERLILANVKPFTLSVNRLGTFTSYSQKVIWCGVQESNQLNILQSKVCEAIEGEGVIKKAYHPHITLARIKKHQQLERQEKELLNRELKKEIKTESLKVDAFTLYESIITKQGPVYRVIKKYPLGIWRDV</sequence>
<dbReference type="PANTHER" id="PTHR35561">
    <property type="entry name" value="RNA 2',3'-CYCLIC PHOSPHODIESTERASE"/>
    <property type="match status" value="1"/>
</dbReference>
<dbReference type="Gene3D" id="3.90.1140.10">
    <property type="entry name" value="Cyclic phosphodiesterase"/>
    <property type="match status" value="1"/>
</dbReference>
<dbReference type="EMBL" id="JAENRR010000027">
    <property type="protein sequence ID" value="MBK3518123.1"/>
    <property type="molecule type" value="Genomic_DNA"/>
</dbReference>
<evidence type="ECO:0000256" key="3">
    <source>
        <dbReference type="SAM" id="Coils"/>
    </source>
</evidence>
<proteinExistence type="inferred from homology"/>
<dbReference type="PANTHER" id="PTHR35561:SF1">
    <property type="entry name" value="RNA 2',3'-CYCLIC PHOSPHODIESTERASE"/>
    <property type="match status" value="1"/>
</dbReference>
<dbReference type="EC" id="3.1.4.58" evidence="2"/>
<evidence type="ECO:0000313" key="5">
    <source>
        <dbReference type="Proteomes" id="UP000605676"/>
    </source>
</evidence>
<comment type="function">
    <text evidence="2">Hydrolyzes RNA 2',3'-cyclic phosphodiester to an RNA 2'-phosphomonoester.</text>
</comment>
<reference evidence="4 5" key="1">
    <citation type="submission" date="2021-01" db="EMBL/GenBank/DDBJ databases">
        <title>Carboxyliciviraga sp.nov., isolated from coastal sediments.</title>
        <authorList>
            <person name="Lu D."/>
            <person name="Zhang T."/>
        </authorList>
    </citation>
    <scope>NUCLEOTIDE SEQUENCE [LARGE SCALE GENOMIC DNA]</scope>
    <source>
        <strain evidence="4 5">N1Y132</strain>
    </source>
</reference>
<comment type="catalytic activity">
    <reaction evidence="2">
        <text>a 3'-end 2',3'-cyclophospho-ribonucleotide-RNA + H2O = a 3'-end 2'-phospho-ribonucleotide-RNA + H(+)</text>
        <dbReference type="Rhea" id="RHEA:11828"/>
        <dbReference type="Rhea" id="RHEA-COMP:10464"/>
        <dbReference type="Rhea" id="RHEA-COMP:17353"/>
        <dbReference type="ChEBI" id="CHEBI:15377"/>
        <dbReference type="ChEBI" id="CHEBI:15378"/>
        <dbReference type="ChEBI" id="CHEBI:83064"/>
        <dbReference type="ChEBI" id="CHEBI:173113"/>
        <dbReference type="EC" id="3.1.4.58"/>
    </reaction>
</comment>
<dbReference type="RefSeq" id="WP_200465350.1">
    <property type="nucleotide sequence ID" value="NZ_JAENRR010000027.1"/>
</dbReference>
<name>A0ABS1HKD0_9BACT</name>
<dbReference type="SUPFAM" id="SSF55144">
    <property type="entry name" value="LigT-like"/>
    <property type="match status" value="1"/>
</dbReference>
<evidence type="ECO:0000313" key="4">
    <source>
        <dbReference type="EMBL" id="MBK3518123.1"/>
    </source>
</evidence>
<feature type="short sequence motif" description="HXTX 2" evidence="2">
    <location>
        <begin position="116"/>
        <end position="119"/>
    </location>
</feature>
<gene>
    <name evidence="4" type="primary">thpR</name>
    <name evidence="4" type="ORF">JIV24_12330</name>
</gene>
<organism evidence="4 5">
    <name type="scientific">Carboxylicivirga marina</name>
    <dbReference type="NCBI Taxonomy" id="2800988"/>
    <lineage>
        <taxon>Bacteria</taxon>
        <taxon>Pseudomonadati</taxon>
        <taxon>Bacteroidota</taxon>
        <taxon>Bacteroidia</taxon>
        <taxon>Marinilabiliales</taxon>
        <taxon>Marinilabiliaceae</taxon>
        <taxon>Carboxylicivirga</taxon>
    </lineage>
</organism>
<accession>A0ABS1HKD0</accession>
<dbReference type="Proteomes" id="UP000605676">
    <property type="component" value="Unassembled WGS sequence"/>
</dbReference>
<dbReference type="NCBIfam" id="TIGR02258">
    <property type="entry name" value="2_5_ligase"/>
    <property type="match status" value="1"/>
</dbReference>
<comment type="caution">
    <text evidence="4">The sequence shown here is derived from an EMBL/GenBank/DDBJ whole genome shotgun (WGS) entry which is preliminary data.</text>
</comment>
<comment type="similarity">
    <text evidence="2">Belongs to the 2H phosphoesterase superfamily. ThpR family.</text>
</comment>
<dbReference type="InterPro" id="IPR004175">
    <property type="entry name" value="RNA_CPDase"/>
</dbReference>
<feature type="coiled-coil region" evidence="3">
    <location>
        <begin position="123"/>
        <end position="150"/>
    </location>
</feature>
<dbReference type="Pfam" id="PF13563">
    <property type="entry name" value="2_5_RNA_ligase2"/>
    <property type="match status" value="1"/>
</dbReference>
<feature type="short sequence motif" description="HXTX 1" evidence="2">
    <location>
        <begin position="35"/>
        <end position="38"/>
    </location>
</feature>
<protein>
    <recommendedName>
        <fullName evidence="2">RNA 2',3'-cyclic phosphodiesterase</fullName>
        <shortName evidence="2">RNA 2',3'-CPDase</shortName>
        <ecNumber evidence="2">3.1.4.58</ecNumber>
    </recommendedName>
</protein>
<dbReference type="HAMAP" id="MF_01940">
    <property type="entry name" value="RNA_CPDase"/>
    <property type="match status" value="1"/>
</dbReference>
<evidence type="ECO:0000256" key="2">
    <source>
        <dbReference type="HAMAP-Rule" id="MF_01940"/>
    </source>
</evidence>
<keyword evidence="5" id="KW-1185">Reference proteome</keyword>
<keyword evidence="3" id="KW-0175">Coiled coil</keyword>
<dbReference type="InterPro" id="IPR009097">
    <property type="entry name" value="Cyclic_Pdiesterase"/>
</dbReference>
<feature type="active site" description="Proton acceptor" evidence="2">
    <location>
        <position position="116"/>
    </location>
</feature>